<protein>
    <submittedName>
        <fullName evidence="3">Methyltransferase</fullName>
    </submittedName>
</protein>
<dbReference type="EMBL" id="MASW01000001">
    <property type="protein sequence ID" value="PXY31636.1"/>
    <property type="molecule type" value="Genomic_DNA"/>
</dbReference>
<evidence type="ECO:0000313" key="3">
    <source>
        <dbReference type="EMBL" id="PXY31636.1"/>
    </source>
</evidence>
<reference evidence="3 4" key="1">
    <citation type="submission" date="2016-07" db="EMBL/GenBank/DDBJ databases">
        <title>Draft genome sequence of Prauserella muralis DSM 45305, isolated from a mould-covered wall in an indoor environment.</title>
        <authorList>
            <person name="Ruckert C."/>
            <person name="Albersmeier A."/>
            <person name="Jiang C.-L."/>
            <person name="Jiang Y."/>
            <person name="Kalinowski J."/>
            <person name="Schneider O."/>
            <person name="Winkler A."/>
            <person name="Zotchev S.B."/>
        </authorList>
    </citation>
    <scope>NUCLEOTIDE SEQUENCE [LARGE SCALE GENOMIC DNA]</scope>
    <source>
        <strain evidence="3 4">DSM 45305</strain>
    </source>
</reference>
<keyword evidence="2 3" id="KW-0808">Transferase</keyword>
<comment type="caution">
    <text evidence="3">The sequence shown here is derived from an EMBL/GenBank/DDBJ whole genome shotgun (WGS) entry which is preliminary data.</text>
</comment>
<evidence type="ECO:0000256" key="2">
    <source>
        <dbReference type="ARBA" id="ARBA00022679"/>
    </source>
</evidence>
<dbReference type="InterPro" id="IPR041698">
    <property type="entry name" value="Methyltransf_25"/>
</dbReference>
<organism evidence="3 4">
    <name type="scientific">Prauserella muralis</name>
    <dbReference type="NCBI Taxonomy" id="588067"/>
    <lineage>
        <taxon>Bacteria</taxon>
        <taxon>Bacillati</taxon>
        <taxon>Actinomycetota</taxon>
        <taxon>Actinomycetes</taxon>
        <taxon>Pseudonocardiales</taxon>
        <taxon>Pseudonocardiaceae</taxon>
        <taxon>Prauserella</taxon>
    </lineage>
</organism>
<dbReference type="SUPFAM" id="SSF53335">
    <property type="entry name" value="S-adenosyl-L-methionine-dependent methyltransferases"/>
    <property type="match status" value="1"/>
</dbReference>
<dbReference type="GO" id="GO:0008168">
    <property type="term" value="F:methyltransferase activity"/>
    <property type="evidence" value="ECO:0007669"/>
    <property type="project" value="UniProtKB-KW"/>
</dbReference>
<evidence type="ECO:0000256" key="1">
    <source>
        <dbReference type="ARBA" id="ARBA00022603"/>
    </source>
</evidence>
<dbReference type="Proteomes" id="UP000249915">
    <property type="component" value="Unassembled WGS sequence"/>
</dbReference>
<dbReference type="PANTHER" id="PTHR43861">
    <property type="entry name" value="TRANS-ACONITATE 2-METHYLTRANSFERASE-RELATED"/>
    <property type="match status" value="1"/>
</dbReference>
<dbReference type="PANTHER" id="PTHR43861:SF1">
    <property type="entry name" value="TRANS-ACONITATE 2-METHYLTRANSFERASE"/>
    <property type="match status" value="1"/>
</dbReference>
<dbReference type="InterPro" id="IPR029063">
    <property type="entry name" value="SAM-dependent_MTases_sf"/>
</dbReference>
<dbReference type="OrthoDB" id="9805171at2"/>
<keyword evidence="4" id="KW-1185">Reference proteome</keyword>
<dbReference type="GO" id="GO:0032259">
    <property type="term" value="P:methylation"/>
    <property type="evidence" value="ECO:0007669"/>
    <property type="project" value="UniProtKB-KW"/>
</dbReference>
<dbReference type="Gene3D" id="3.40.50.150">
    <property type="entry name" value="Vaccinia Virus protein VP39"/>
    <property type="match status" value="1"/>
</dbReference>
<proteinExistence type="predicted"/>
<dbReference type="CDD" id="cd02440">
    <property type="entry name" value="AdoMet_MTases"/>
    <property type="match status" value="1"/>
</dbReference>
<accession>A0A2V4B8Z7</accession>
<dbReference type="RefSeq" id="WP_112279663.1">
    <property type="nucleotide sequence ID" value="NZ_MASW01000001.1"/>
</dbReference>
<name>A0A2V4B8Z7_9PSEU</name>
<sequence length="214" mass="22949">MTESPSLRETRTFYDAVAADYTEMVRTELDGEVLGRAMLAAFAERVRAAGSGPVAEVGCGPGRITAHLHELGLAAFGVDLSPAMVAIARREYPGLRFDEGSMTALDIADGTLTGLVAWYSLIHSPPGGLPSVFAEFRRVLAPGGQLLVAFQVGDAPLRVEQPFGHAVSLDFQRLRPERVADALEAAGFSVRARLVREPEESEKVPQAYLLASRA</sequence>
<evidence type="ECO:0000313" key="4">
    <source>
        <dbReference type="Proteomes" id="UP000249915"/>
    </source>
</evidence>
<gene>
    <name evidence="3" type="ORF">BAY60_04515</name>
</gene>
<dbReference type="Pfam" id="PF13649">
    <property type="entry name" value="Methyltransf_25"/>
    <property type="match status" value="1"/>
</dbReference>
<dbReference type="AlphaFoldDB" id="A0A2V4B8Z7"/>
<keyword evidence="1 3" id="KW-0489">Methyltransferase</keyword>